<protein>
    <submittedName>
        <fullName evidence="7">Multicomponent Na+:H+ antiporter subunit E</fullName>
    </submittedName>
</protein>
<name>A0ABU2B7A6_9CORY</name>
<comment type="caution">
    <text evidence="7">The sequence shown here is derived from an EMBL/GenBank/DDBJ whole genome shotgun (WGS) entry which is preliminary data.</text>
</comment>
<keyword evidence="4" id="KW-0812">Transmembrane</keyword>
<gene>
    <name evidence="7" type="ORF">J2S37_001021</name>
</gene>
<keyword evidence="8" id="KW-1185">Reference proteome</keyword>
<dbReference type="PANTHER" id="PTHR34584:SF1">
    <property type="entry name" value="NA(+)_H(+) ANTIPORTER SUBUNIT E1"/>
    <property type="match status" value="1"/>
</dbReference>
<evidence type="ECO:0000256" key="6">
    <source>
        <dbReference type="ARBA" id="ARBA00023136"/>
    </source>
</evidence>
<dbReference type="RefSeq" id="WP_277104820.1">
    <property type="nucleotide sequence ID" value="NZ_BAAAJS010000009.1"/>
</dbReference>
<dbReference type="NCBIfam" id="NF009297">
    <property type="entry name" value="PRK12654.1"/>
    <property type="match status" value="1"/>
</dbReference>
<organism evidence="7 8">
    <name type="scientific">Corynebacterium felinum</name>
    <dbReference type="NCBI Taxonomy" id="131318"/>
    <lineage>
        <taxon>Bacteria</taxon>
        <taxon>Bacillati</taxon>
        <taxon>Actinomycetota</taxon>
        <taxon>Actinomycetes</taxon>
        <taxon>Mycobacteriales</taxon>
        <taxon>Corynebacteriaceae</taxon>
        <taxon>Corynebacterium</taxon>
    </lineage>
</organism>
<dbReference type="Pfam" id="PF01899">
    <property type="entry name" value="MNHE"/>
    <property type="match status" value="1"/>
</dbReference>
<comment type="subcellular location">
    <subcellularLocation>
        <location evidence="1">Cell membrane</location>
        <topology evidence="1">Multi-pass membrane protein</topology>
    </subcellularLocation>
</comment>
<evidence type="ECO:0000256" key="4">
    <source>
        <dbReference type="ARBA" id="ARBA00022692"/>
    </source>
</evidence>
<evidence type="ECO:0000256" key="1">
    <source>
        <dbReference type="ARBA" id="ARBA00004651"/>
    </source>
</evidence>
<keyword evidence="6" id="KW-0472">Membrane</keyword>
<dbReference type="PANTHER" id="PTHR34584">
    <property type="entry name" value="NA(+)/H(+) ANTIPORTER SUBUNIT E1"/>
    <property type="match status" value="1"/>
</dbReference>
<evidence type="ECO:0000256" key="5">
    <source>
        <dbReference type="ARBA" id="ARBA00022989"/>
    </source>
</evidence>
<accession>A0ABU2B7A6</accession>
<dbReference type="InterPro" id="IPR002758">
    <property type="entry name" value="Cation_antiport_E"/>
</dbReference>
<evidence type="ECO:0000256" key="2">
    <source>
        <dbReference type="ARBA" id="ARBA00006228"/>
    </source>
</evidence>
<sequence length="132" mass="14790">MNAFVYVPWLLWQLLKATWLVVIDTLTGSKKVDPCIVHYPLRVTKDWQITAFASSITITPGTMSMTLIDEDPEQQTGPRHLVVHAVYGSNPREVLKDLAQMEQKMVPSVAHVAHDLESAVVEYPAVVPLKKV</sequence>
<evidence type="ECO:0000313" key="7">
    <source>
        <dbReference type="EMBL" id="MDR7354483.1"/>
    </source>
</evidence>
<dbReference type="EMBL" id="JAVDYF010000001">
    <property type="protein sequence ID" value="MDR7354483.1"/>
    <property type="molecule type" value="Genomic_DNA"/>
</dbReference>
<evidence type="ECO:0000313" key="8">
    <source>
        <dbReference type="Proteomes" id="UP001183619"/>
    </source>
</evidence>
<reference evidence="7 8" key="1">
    <citation type="submission" date="2023-07" db="EMBL/GenBank/DDBJ databases">
        <title>Sequencing the genomes of 1000 actinobacteria strains.</title>
        <authorList>
            <person name="Klenk H.-P."/>
        </authorList>
    </citation>
    <scope>NUCLEOTIDE SEQUENCE [LARGE SCALE GENOMIC DNA]</scope>
    <source>
        <strain evidence="7 8">DSM 44508</strain>
    </source>
</reference>
<proteinExistence type="inferred from homology"/>
<dbReference type="Proteomes" id="UP001183619">
    <property type="component" value="Unassembled WGS sequence"/>
</dbReference>
<keyword evidence="3" id="KW-1003">Cell membrane</keyword>
<keyword evidence="5" id="KW-1133">Transmembrane helix</keyword>
<evidence type="ECO:0000256" key="3">
    <source>
        <dbReference type="ARBA" id="ARBA00022475"/>
    </source>
</evidence>
<comment type="similarity">
    <text evidence="2">Belongs to the CPA3 antiporters (TC 2.A.63) subunit E family.</text>
</comment>